<comment type="caution">
    <text evidence="1">The sequence shown here is derived from an EMBL/GenBank/DDBJ whole genome shotgun (WGS) entry which is preliminary data.</text>
</comment>
<keyword evidence="2" id="KW-1185">Reference proteome</keyword>
<evidence type="ECO:0000313" key="1">
    <source>
        <dbReference type="EMBL" id="GIM95234.1"/>
    </source>
</evidence>
<reference evidence="1 2" key="1">
    <citation type="submission" date="2021-03" db="EMBL/GenBank/DDBJ databases">
        <title>Whole genome shotgun sequence of Actinoplanes toevensis NBRC 105298.</title>
        <authorList>
            <person name="Komaki H."/>
            <person name="Tamura T."/>
        </authorList>
    </citation>
    <scope>NUCLEOTIDE SEQUENCE [LARGE SCALE GENOMIC DNA]</scope>
    <source>
        <strain evidence="1 2">NBRC 105298</strain>
    </source>
</reference>
<evidence type="ECO:0000313" key="2">
    <source>
        <dbReference type="Proteomes" id="UP000677082"/>
    </source>
</evidence>
<dbReference type="AlphaFoldDB" id="A0A919TJG3"/>
<dbReference type="EMBL" id="BOQN01000090">
    <property type="protein sequence ID" value="GIM95234.1"/>
    <property type="molecule type" value="Genomic_DNA"/>
</dbReference>
<dbReference type="Proteomes" id="UP000677082">
    <property type="component" value="Unassembled WGS sequence"/>
</dbReference>
<name>A0A919TJG3_9ACTN</name>
<evidence type="ECO:0008006" key="3">
    <source>
        <dbReference type="Google" id="ProtNLM"/>
    </source>
</evidence>
<accession>A0A919TJG3</accession>
<sequence>MPAPTLLFILGPPAVGKMAVGHEIASRTGFPLFHNHMAIEPVLRFFEFGSPPFARLVEGFRSALFEEVAASDLPGMIFTYVWAFDLPSCDESVDRYATAFRARDGRVLYVELEATQEERLRRNEHEWRLAEKPSKRDVATSRDLLLALDADHRLNSIDEFAGNPDYLRVDNTDLSPAAVAELVIAHFGL</sequence>
<proteinExistence type="predicted"/>
<dbReference type="SUPFAM" id="SSF52540">
    <property type="entry name" value="P-loop containing nucleoside triphosphate hydrolases"/>
    <property type="match status" value="1"/>
</dbReference>
<dbReference type="RefSeq" id="WP_213010961.1">
    <property type="nucleotide sequence ID" value="NZ_BOQN01000090.1"/>
</dbReference>
<gene>
    <name evidence="1" type="ORF">Ato02nite_070270</name>
</gene>
<dbReference type="Gene3D" id="3.40.50.300">
    <property type="entry name" value="P-loop containing nucleotide triphosphate hydrolases"/>
    <property type="match status" value="1"/>
</dbReference>
<protein>
    <recommendedName>
        <fullName evidence="3">Shikimate kinase</fullName>
    </recommendedName>
</protein>
<organism evidence="1 2">
    <name type="scientific">Paractinoplanes toevensis</name>
    <dbReference type="NCBI Taxonomy" id="571911"/>
    <lineage>
        <taxon>Bacteria</taxon>
        <taxon>Bacillati</taxon>
        <taxon>Actinomycetota</taxon>
        <taxon>Actinomycetes</taxon>
        <taxon>Micromonosporales</taxon>
        <taxon>Micromonosporaceae</taxon>
        <taxon>Paractinoplanes</taxon>
    </lineage>
</organism>
<dbReference type="InterPro" id="IPR027417">
    <property type="entry name" value="P-loop_NTPase"/>
</dbReference>